<protein>
    <recommendedName>
        <fullName evidence="4">Inner membrane protein</fullName>
    </recommendedName>
</protein>
<feature type="transmembrane region" description="Helical" evidence="1">
    <location>
        <begin position="29"/>
        <end position="46"/>
    </location>
</feature>
<dbReference type="RefSeq" id="WP_344254300.1">
    <property type="nucleotide sequence ID" value="NZ_BAAARE010000006.1"/>
</dbReference>
<name>A0ABN3L864_9MICO</name>
<dbReference type="Proteomes" id="UP001500730">
    <property type="component" value="Unassembled WGS sequence"/>
</dbReference>
<organism evidence="2 3">
    <name type="scientific">Terrabacter carboxydivorans</name>
    <dbReference type="NCBI Taxonomy" id="619730"/>
    <lineage>
        <taxon>Bacteria</taxon>
        <taxon>Bacillati</taxon>
        <taxon>Actinomycetota</taxon>
        <taxon>Actinomycetes</taxon>
        <taxon>Micrococcales</taxon>
        <taxon>Intrasporangiaceae</taxon>
        <taxon>Terrabacter</taxon>
    </lineage>
</organism>
<sequence length="203" mass="23050">MGSWWLEAVGWAGSAVLVWSLLQTQLRRLRLINLVGCVVLIGYNAVNHVWPMVGLNVVLAGINVFHLARMSRQKHDAEVYEVLEVAGDDTYLRHVLRVHEGDIRRYNPQFVHDPFAGDPSYLVLLGDETVGVVLMRDAGDATAQLLLDWVTPRYRDVTPGEFVFGPEGPFRRRGFRRVLTPPDMVEPYYESLGFRRDGDAYVL</sequence>
<keyword evidence="3" id="KW-1185">Reference proteome</keyword>
<reference evidence="2 3" key="1">
    <citation type="journal article" date="2019" name="Int. J. Syst. Evol. Microbiol.">
        <title>The Global Catalogue of Microorganisms (GCM) 10K type strain sequencing project: providing services to taxonomists for standard genome sequencing and annotation.</title>
        <authorList>
            <consortium name="The Broad Institute Genomics Platform"/>
            <consortium name="The Broad Institute Genome Sequencing Center for Infectious Disease"/>
            <person name="Wu L."/>
            <person name="Ma J."/>
        </authorList>
    </citation>
    <scope>NUCLEOTIDE SEQUENCE [LARGE SCALE GENOMIC DNA]</scope>
    <source>
        <strain evidence="2 3">JCM 16259</strain>
    </source>
</reference>
<dbReference type="EMBL" id="BAAARE010000006">
    <property type="protein sequence ID" value="GAA2479146.1"/>
    <property type="molecule type" value="Genomic_DNA"/>
</dbReference>
<accession>A0ABN3L864</accession>
<evidence type="ECO:0000313" key="3">
    <source>
        <dbReference type="Proteomes" id="UP001500730"/>
    </source>
</evidence>
<gene>
    <name evidence="2" type="ORF">GCM10009858_15840</name>
</gene>
<keyword evidence="1" id="KW-0472">Membrane</keyword>
<evidence type="ECO:0000256" key="1">
    <source>
        <dbReference type="SAM" id="Phobius"/>
    </source>
</evidence>
<feature type="transmembrane region" description="Helical" evidence="1">
    <location>
        <begin position="6"/>
        <end position="22"/>
    </location>
</feature>
<comment type="caution">
    <text evidence="2">The sequence shown here is derived from an EMBL/GenBank/DDBJ whole genome shotgun (WGS) entry which is preliminary data.</text>
</comment>
<keyword evidence="1" id="KW-1133">Transmembrane helix</keyword>
<keyword evidence="1" id="KW-0812">Transmembrane</keyword>
<feature type="transmembrane region" description="Helical" evidence="1">
    <location>
        <begin position="52"/>
        <end position="68"/>
    </location>
</feature>
<evidence type="ECO:0008006" key="4">
    <source>
        <dbReference type="Google" id="ProtNLM"/>
    </source>
</evidence>
<proteinExistence type="predicted"/>
<evidence type="ECO:0000313" key="2">
    <source>
        <dbReference type="EMBL" id="GAA2479146.1"/>
    </source>
</evidence>